<evidence type="ECO:0000313" key="2">
    <source>
        <dbReference type="Proteomes" id="UP000772181"/>
    </source>
</evidence>
<accession>A0A933LQC3</accession>
<reference evidence="1" key="1">
    <citation type="submission" date="2020-07" db="EMBL/GenBank/DDBJ databases">
        <title>Huge and variable diversity of episymbiotic CPR bacteria and DPANN archaea in groundwater ecosystems.</title>
        <authorList>
            <person name="He C.Y."/>
            <person name="Keren R."/>
            <person name="Whittaker M."/>
            <person name="Farag I.F."/>
            <person name="Doudna J."/>
            <person name="Cate J.H.D."/>
            <person name="Banfield J.F."/>
        </authorList>
    </citation>
    <scope>NUCLEOTIDE SEQUENCE</scope>
    <source>
        <strain evidence="1">NC_groundwater_1482_Ag_S-0.65um_47_24</strain>
    </source>
</reference>
<proteinExistence type="predicted"/>
<comment type="caution">
    <text evidence="1">The sequence shown here is derived from an EMBL/GenBank/DDBJ whole genome shotgun (WGS) entry which is preliminary data.</text>
</comment>
<organism evidence="1 2">
    <name type="scientific">Tectimicrobiota bacterium</name>
    <dbReference type="NCBI Taxonomy" id="2528274"/>
    <lineage>
        <taxon>Bacteria</taxon>
        <taxon>Pseudomonadati</taxon>
        <taxon>Nitrospinota/Tectimicrobiota group</taxon>
        <taxon>Candidatus Tectimicrobiota</taxon>
    </lineage>
</organism>
<dbReference type="AlphaFoldDB" id="A0A933LQC3"/>
<protein>
    <submittedName>
        <fullName evidence="1">Epoxyqueuosine reductase</fullName>
    </submittedName>
</protein>
<dbReference type="PANTHER" id="PTHR42827">
    <property type="entry name" value="IRON-SULFUR CLUSTER-BINDING PROTEIN-RELATED"/>
    <property type="match status" value="1"/>
</dbReference>
<evidence type="ECO:0000313" key="1">
    <source>
        <dbReference type="EMBL" id="MBI4595980.1"/>
    </source>
</evidence>
<name>A0A933LQC3_UNCTE</name>
<dbReference type="Proteomes" id="UP000772181">
    <property type="component" value="Unassembled WGS sequence"/>
</dbReference>
<dbReference type="SUPFAM" id="SSF54862">
    <property type="entry name" value="4Fe-4S ferredoxins"/>
    <property type="match status" value="1"/>
</dbReference>
<dbReference type="EMBL" id="JACQWF010000281">
    <property type="protein sequence ID" value="MBI4595980.1"/>
    <property type="molecule type" value="Genomic_DNA"/>
</dbReference>
<gene>
    <name evidence="1" type="ORF">HY730_06330</name>
</gene>
<dbReference type="PANTHER" id="PTHR42827:SF1">
    <property type="entry name" value="IRON-SULFUR CLUSTER-BINDING PROTEIN"/>
    <property type="match status" value="1"/>
</dbReference>
<sequence length="245" mass="26970">MKDFIENLIVDLVEHSHTKTSYGNPVIGYGTVNDPLFADLKELVDPEHLLPQDLLPGAKTVIAFYLPFASQIVKTNVSNPQVAAEWALAYQETNRLLENICKNLSSQLHQMGVESAFLPPTHNFHREKLVSFWSHKHIGYICGLGNFGLHRMLITERGCAGRLTSLVINHPLDPTPKKAKAYCLYSRKGTCLKCIEACPSGALTVSGIDKETCYQHLLKIDTGLSGHGFLDVCGKCACACPYSGI</sequence>